<feature type="compositionally biased region" description="Basic residues" evidence="1">
    <location>
        <begin position="217"/>
        <end position="233"/>
    </location>
</feature>
<feature type="compositionally biased region" description="Polar residues" evidence="1">
    <location>
        <begin position="63"/>
        <end position="75"/>
    </location>
</feature>
<feature type="region of interest" description="Disordered" evidence="1">
    <location>
        <begin position="360"/>
        <end position="387"/>
    </location>
</feature>
<feature type="compositionally biased region" description="Pro residues" evidence="1">
    <location>
        <begin position="290"/>
        <end position="305"/>
    </location>
</feature>
<keyword evidence="3" id="KW-1185">Reference proteome</keyword>
<proteinExistence type="predicted"/>
<evidence type="ECO:0000256" key="1">
    <source>
        <dbReference type="SAM" id="MobiDB-lite"/>
    </source>
</evidence>
<dbReference type="OrthoDB" id="3068514at2759"/>
<accession>A0A9P7GME1</accession>
<dbReference type="EMBL" id="JABCKI010000865">
    <property type="protein sequence ID" value="KAG5649572.1"/>
    <property type="molecule type" value="Genomic_DNA"/>
</dbReference>
<feature type="region of interest" description="Disordered" evidence="1">
    <location>
        <begin position="216"/>
        <end position="261"/>
    </location>
</feature>
<feature type="region of interest" description="Disordered" evidence="1">
    <location>
        <begin position="52"/>
        <end position="76"/>
    </location>
</feature>
<feature type="region of interest" description="Disordered" evidence="1">
    <location>
        <begin position="289"/>
        <end position="316"/>
    </location>
</feature>
<feature type="region of interest" description="Disordered" evidence="1">
    <location>
        <begin position="181"/>
        <end position="202"/>
    </location>
</feature>
<dbReference type="AlphaFoldDB" id="A0A9P7GME1"/>
<evidence type="ECO:0000313" key="2">
    <source>
        <dbReference type="EMBL" id="KAG5649572.1"/>
    </source>
</evidence>
<dbReference type="Proteomes" id="UP000717328">
    <property type="component" value="Unassembled WGS sequence"/>
</dbReference>
<name>A0A9P7GME1_9AGAR</name>
<organism evidence="2 3">
    <name type="scientific">Sphagnurus paluster</name>
    <dbReference type="NCBI Taxonomy" id="117069"/>
    <lineage>
        <taxon>Eukaryota</taxon>
        <taxon>Fungi</taxon>
        <taxon>Dikarya</taxon>
        <taxon>Basidiomycota</taxon>
        <taxon>Agaricomycotina</taxon>
        <taxon>Agaricomycetes</taxon>
        <taxon>Agaricomycetidae</taxon>
        <taxon>Agaricales</taxon>
        <taxon>Tricholomatineae</taxon>
        <taxon>Lyophyllaceae</taxon>
        <taxon>Sphagnurus</taxon>
    </lineage>
</organism>
<feature type="compositionally biased region" description="Basic and acidic residues" evidence="1">
    <location>
        <begin position="190"/>
        <end position="202"/>
    </location>
</feature>
<evidence type="ECO:0000313" key="3">
    <source>
        <dbReference type="Proteomes" id="UP000717328"/>
    </source>
</evidence>
<protein>
    <submittedName>
        <fullName evidence="2">Uncharacterized protein</fullName>
    </submittedName>
</protein>
<comment type="caution">
    <text evidence="2">The sequence shown here is derived from an EMBL/GenBank/DDBJ whole genome shotgun (WGS) entry which is preliminary data.</text>
</comment>
<sequence length="387" mass="42008">MHALTARLAGVLKHTAFAFFSENDIPIGVEAANLFSNSAVQVLNEQVLKAHPDTQGEGVDSSADLSSVKGASSQDHVGYDPVGLDGSAPSVFNAASSGSVLARIPDTSSSMTPLPRRKSPRSIVTHDSICPAYDQRPIKGKGKPGALTSSASNISSPCASEFVCVPVIIIPARKRQISQDLETTTAEEATPPKRARDSKLALDEKAPVVKDDCCIPRSKKRSSTRAGLARRRSSTLGPQGIRPQRLSQRLRHRTAPPSIRSVAPIPVSPVLATAAPLPQVPSTILEKPTAHPPTLTPARRPPSPPFNHFAHLPRPRPRGLRREHAFYHRSHYENAWVPEFGPYDAPPKTVQEAMPEWLQTPRKRAHEEAQEEVDERGPSLKRVKLTV</sequence>
<gene>
    <name evidence="2" type="ORF">H0H81_003050</name>
</gene>
<reference evidence="2" key="1">
    <citation type="submission" date="2021-02" db="EMBL/GenBank/DDBJ databases">
        <authorList>
            <person name="Nieuwenhuis M."/>
            <person name="Van De Peppel L.J.J."/>
        </authorList>
    </citation>
    <scope>NUCLEOTIDE SEQUENCE</scope>
    <source>
        <strain evidence="2">D49</strain>
    </source>
</reference>
<reference evidence="2" key="2">
    <citation type="submission" date="2021-10" db="EMBL/GenBank/DDBJ databases">
        <title>Phylogenomics reveals ancestral predisposition of the termite-cultivated fungus Termitomyces towards a domesticated lifestyle.</title>
        <authorList>
            <person name="Auxier B."/>
            <person name="Grum-Grzhimaylo A."/>
            <person name="Cardenas M.E."/>
            <person name="Lodge J.D."/>
            <person name="Laessoe T."/>
            <person name="Pedersen O."/>
            <person name="Smith M.E."/>
            <person name="Kuyper T.W."/>
            <person name="Franco-Molano E.A."/>
            <person name="Baroni T.J."/>
            <person name="Aanen D.K."/>
        </authorList>
    </citation>
    <scope>NUCLEOTIDE SEQUENCE</scope>
    <source>
        <strain evidence="2">D49</strain>
    </source>
</reference>